<evidence type="ECO:0000313" key="4">
    <source>
        <dbReference type="Proteomes" id="UP000541969"/>
    </source>
</evidence>
<dbReference type="Gene3D" id="2.60.120.10">
    <property type="entry name" value="Jelly Rolls"/>
    <property type="match status" value="1"/>
</dbReference>
<feature type="domain" description="AraC-type arabinose-binding/dimerisation" evidence="2">
    <location>
        <begin position="56"/>
        <end position="96"/>
    </location>
</feature>
<keyword evidence="1" id="KW-0238">DNA-binding</keyword>
<gene>
    <name evidence="3" type="ORF">GGQ55_003608</name>
</gene>
<evidence type="ECO:0000313" key="3">
    <source>
        <dbReference type="EMBL" id="NYJ07330.1"/>
    </source>
</evidence>
<accession>A0A853CHQ0</accession>
<dbReference type="InterPro" id="IPR003313">
    <property type="entry name" value="AraC-bd"/>
</dbReference>
<dbReference type="RefSeq" id="WP_179719103.1">
    <property type="nucleotide sequence ID" value="NZ_JACBZT010000001.1"/>
</dbReference>
<dbReference type="InterPro" id="IPR014710">
    <property type="entry name" value="RmlC-like_jellyroll"/>
</dbReference>
<dbReference type="Proteomes" id="UP000541969">
    <property type="component" value="Unassembled WGS sequence"/>
</dbReference>
<dbReference type="GO" id="GO:0003677">
    <property type="term" value="F:DNA binding"/>
    <property type="evidence" value="ECO:0007669"/>
    <property type="project" value="UniProtKB-KW"/>
</dbReference>
<dbReference type="AlphaFoldDB" id="A0A853CHQ0"/>
<evidence type="ECO:0000259" key="2">
    <source>
        <dbReference type="Pfam" id="PF02311"/>
    </source>
</evidence>
<name>A0A853CHQ0_9ACTN</name>
<proteinExistence type="predicted"/>
<keyword evidence="4" id="KW-1185">Reference proteome</keyword>
<dbReference type="EMBL" id="JACBZT010000001">
    <property type="protein sequence ID" value="NYJ07330.1"/>
    <property type="molecule type" value="Genomic_DNA"/>
</dbReference>
<sequence>MGFTNKSTAETQDFGLAVDRSADLDDITVNFVSIRETHSLKDALAGLPNGQCACPHWGYVLAGTLTVDYGDREESYGPGDAFYMTPGHVPTAEAGSEFVQFSPKDQLAATVAAIQAHMQQLQQA</sequence>
<dbReference type="InterPro" id="IPR011051">
    <property type="entry name" value="RmlC_Cupin_sf"/>
</dbReference>
<dbReference type="GO" id="GO:0006355">
    <property type="term" value="P:regulation of DNA-templated transcription"/>
    <property type="evidence" value="ECO:0007669"/>
    <property type="project" value="InterPro"/>
</dbReference>
<evidence type="ECO:0000256" key="1">
    <source>
        <dbReference type="ARBA" id="ARBA00023125"/>
    </source>
</evidence>
<protein>
    <recommendedName>
        <fullName evidence="2">AraC-type arabinose-binding/dimerisation domain-containing protein</fullName>
    </recommendedName>
</protein>
<dbReference type="SUPFAM" id="SSF51182">
    <property type="entry name" value="RmlC-like cupins"/>
    <property type="match status" value="1"/>
</dbReference>
<comment type="caution">
    <text evidence="3">The sequence shown here is derived from an EMBL/GenBank/DDBJ whole genome shotgun (WGS) entry which is preliminary data.</text>
</comment>
<organism evidence="3 4">
    <name type="scientific">Petropleomorpha daqingensis</name>
    <dbReference type="NCBI Taxonomy" id="2026353"/>
    <lineage>
        <taxon>Bacteria</taxon>
        <taxon>Bacillati</taxon>
        <taxon>Actinomycetota</taxon>
        <taxon>Actinomycetes</taxon>
        <taxon>Geodermatophilales</taxon>
        <taxon>Geodermatophilaceae</taxon>
        <taxon>Petropleomorpha</taxon>
    </lineage>
</organism>
<reference evidence="3 4" key="1">
    <citation type="submission" date="2020-07" db="EMBL/GenBank/DDBJ databases">
        <title>Sequencing the genomes of 1000 actinobacteria strains.</title>
        <authorList>
            <person name="Klenk H.-P."/>
        </authorList>
    </citation>
    <scope>NUCLEOTIDE SEQUENCE [LARGE SCALE GENOMIC DNA]</scope>
    <source>
        <strain evidence="3 4">DSM 104001</strain>
    </source>
</reference>
<dbReference type="Pfam" id="PF02311">
    <property type="entry name" value="AraC_binding"/>
    <property type="match status" value="1"/>
</dbReference>